<evidence type="ECO:0000313" key="1">
    <source>
        <dbReference type="EnsemblMetazoa" id="XP_029347437.1"/>
    </source>
</evidence>
<dbReference type="Proteomes" id="UP000007819">
    <property type="component" value="Chromosome A3"/>
</dbReference>
<reference evidence="2" key="1">
    <citation type="submission" date="2010-06" db="EMBL/GenBank/DDBJ databases">
        <authorList>
            <person name="Jiang H."/>
            <person name="Abraham K."/>
            <person name="Ali S."/>
            <person name="Alsbrooks S.L."/>
            <person name="Anim B.N."/>
            <person name="Anosike U.S."/>
            <person name="Attaway T."/>
            <person name="Bandaranaike D.P."/>
            <person name="Battles P.K."/>
            <person name="Bell S.N."/>
            <person name="Bell A.V."/>
            <person name="Beltran B."/>
            <person name="Bickham C."/>
            <person name="Bustamante Y."/>
            <person name="Caleb T."/>
            <person name="Canada A."/>
            <person name="Cardenas V."/>
            <person name="Carter K."/>
            <person name="Chacko J."/>
            <person name="Chandrabose M.N."/>
            <person name="Chavez D."/>
            <person name="Chavez A."/>
            <person name="Chen L."/>
            <person name="Chu H.-S."/>
            <person name="Claassen K.J."/>
            <person name="Cockrell R."/>
            <person name="Collins M."/>
            <person name="Cooper J.A."/>
            <person name="Cree A."/>
            <person name="Curry S.M."/>
            <person name="Da Y."/>
            <person name="Dao M.D."/>
            <person name="Das B."/>
            <person name="Davila M.-L."/>
            <person name="Davy-Carroll L."/>
            <person name="Denson S."/>
            <person name="Dinh H."/>
            <person name="Ebong V.E."/>
            <person name="Edwards J.R."/>
            <person name="Egan A."/>
            <person name="El-Daye J."/>
            <person name="Escobedo L."/>
            <person name="Fernandez S."/>
            <person name="Fernando P.R."/>
            <person name="Flagg N."/>
            <person name="Forbes L.D."/>
            <person name="Fowler R.G."/>
            <person name="Fu Q."/>
            <person name="Gabisi R.A."/>
            <person name="Ganer J."/>
            <person name="Garbino Pronczuk A."/>
            <person name="Garcia R.M."/>
            <person name="Garner T."/>
            <person name="Garrett T.E."/>
            <person name="Gonzalez D.A."/>
            <person name="Hamid H."/>
            <person name="Hawkins E.S."/>
            <person name="Hirani K."/>
            <person name="Hogues M.E."/>
            <person name="Hollins B."/>
            <person name="Hsiao C.-H."/>
            <person name="Jabil R."/>
            <person name="James M.L."/>
            <person name="Jhangiani S.N."/>
            <person name="Johnson B."/>
            <person name="Johnson Q."/>
            <person name="Joshi V."/>
            <person name="Kalu J.B."/>
            <person name="Kam C."/>
            <person name="Kashfia A."/>
            <person name="Keebler J."/>
            <person name="Kisamo H."/>
            <person name="Kovar C.L."/>
            <person name="Lago L.A."/>
            <person name="Lai C.-Y."/>
            <person name="Laidlaw J."/>
            <person name="Lara F."/>
            <person name="Le T.-K."/>
            <person name="Lee S.L."/>
            <person name="Legall F.H."/>
            <person name="Lemon S.J."/>
            <person name="Lewis L.R."/>
            <person name="Li B."/>
            <person name="Liu Y."/>
            <person name="Liu Y.-S."/>
            <person name="Lopez J."/>
            <person name="Lozado R.J."/>
            <person name="Lu J."/>
            <person name="Madu R.C."/>
            <person name="Maheshwari M."/>
            <person name="Maheshwari R."/>
            <person name="Malloy K."/>
            <person name="Martinez E."/>
            <person name="Mathew T."/>
            <person name="Mercado I.C."/>
            <person name="Mercado C."/>
            <person name="Meyer B."/>
            <person name="Montgomery K."/>
            <person name="Morgan M.B."/>
            <person name="Munidasa M."/>
            <person name="Nazareth L.V."/>
            <person name="Nelson J."/>
            <person name="Ng B.M."/>
            <person name="Nguyen N.B."/>
            <person name="Nguyen P.Q."/>
            <person name="Nguyen T."/>
            <person name="Obregon M."/>
            <person name="Okwuonu G.O."/>
            <person name="Onwere C.G."/>
            <person name="Orozco G."/>
            <person name="Parra A."/>
            <person name="Patel S."/>
            <person name="Patil S."/>
            <person name="Perez A."/>
            <person name="Perez Y."/>
            <person name="Pham C."/>
            <person name="Primus E.L."/>
            <person name="Pu L.-L."/>
            <person name="Puazo M."/>
            <person name="Qin X."/>
            <person name="Quiroz J.B."/>
            <person name="Reese J."/>
            <person name="Richards S."/>
            <person name="Rives C.M."/>
            <person name="Robberts R."/>
            <person name="Ruiz S.J."/>
            <person name="Ruiz M.J."/>
            <person name="Santibanez J."/>
            <person name="Schneider B.W."/>
            <person name="Sisson I."/>
            <person name="Smith M."/>
            <person name="Sodergren E."/>
            <person name="Song X.-Z."/>
            <person name="Song B.B."/>
            <person name="Summersgill H."/>
            <person name="Thelus R."/>
            <person name="Thornton R.D."/>
            <person name="Trejos Z.Y."/>
            <person name="Usmani K."/>
            <person name="Vattathil S."/>
            <person name="Villasana D."/>
            <person name="Walker D.L."/>
            <person name="Wang S."/>
            <person name="Wang K."/>
            <person name="White C.S."/>
            <person name="Williams A.C."/>
            <person name="Williamson J."/>
            <person name="Wilson K."/>
            <person name="Woghiren I.O."/>
            <person name="Woodworth J.R."/>
            <person name="Worley K.C."/>
            <person name="Wright R.A."/>
            <person name="Wu W."/>
            <person name="Young L."/>
            <person name="Zhang L."/>
            <person name="Zhang J."/>
            <person name="Zhu Y."/>
            <person name="Muzny D.M."/>
            <person name="Weinstock G."/>
            <person name="Gibbs R.A."/>
        </authorList>
    </citation>
    <scope>NUCLEOTIDE SEQUENCE [LARGE SCALE GENOMIC DNA]</scope>
    <source>
        <strain evidence="2">LSR1</strain>
    </source>
</reference>
<dbReference type="GeneID" id="107883587"/>
<dbReference type="RefSeq" id="XP_029347437.1">
    <property type="nucleotide sequence ID" value="XM_029491577.1"/>
</dbReference>
<dbReference type="EnsemblMetazoa" id="XM_029491577.1">
    <property type="protein sequence ID" value="XP_029347437.1"/>
    <property type="gene ID" value="LOC107883587"/>
</dbReference>
<dbReference type="AlphaFoldDB" id="A0A8R2NSY7"/>
<keyword evidence="2" id="KW-1185">Reference proteome</keyword>
<organism evidence="1 2">
    <name type="scientific">Acyrthosiphon pisum</name>
    <name type="common">Pea aphid</name>
    <dbReference type="NCBI Taxonomy" id="7029"/>
    <lineage>
        <taxon>Eukaryota</taxon>
        <taxon>Metazoa</taxon>
        <taxon>Ecdysozoa</taxon>
        <taxon>Arthropoda</taxon>
        <taxon>Hexapoda</taxon>
        <taxon>Insecta</taxon>
        <taxon>Pterygota</taxon>
        <taxon>Neoptera</taxon>
        <taxon>Paraneoptera</taxon>
        <taxon>Hemiptera</taxon>
        <taxon>Sternorrhyncha</taxon>
        <taxon>Aphidomorpha</taxon>
        <taxon>Aphidoidea</taxon>
        <taxon>Aphididae</taxon>
        <taxon>Macrosiphini</taxon>
        <taxon>Acyrthosiphon</taxon>
    </lineage>
</organism>
<protein>
    <recommendedName>
        <fullName evidence="3">Protein ALP1-like</fullName>
    </recommendedName>
</protein>
<name>A0A8R2NSY7_ACYPI</name>
<accession>A0A8R2NSY7</accession>
<evidence type="ECO:0000313" key="2">
    <source>
        <dbReference type="Proteomes" id="UP000007819"/>
    </source>
</evidence>
<dbReference type="OrthoDB" id="6607226at2759"/>
<reference evidence="1" key="2">
    <citation type="submission" date="2022-06" db="UniProtKB">
        <authorList>
            <consortium name="EnsemblMetazoa"/>
        </authorList>
    </citation>
    <scope>IDENTIFICATION</scope>
</reference>
<sequence length="101" mass="12246">MNRKKVKVIAVAEALGLLDTIKSERRYWVHLLNVEREKTGYFKDFFENIRRYPQKFFEYYRMSISSFDELLEILRPHITKTTTVFRNPICAEERLTITLRI</sequence>
<proteinExistence type="predicted"/>
<evidence type="ECO:0008006" key="3">
    <source>
        <dbReference type="Google" id="ProtNLM"/>
    </source>
</evidence>